<protein>
    <submittedName>
        <fullName evidence="1">Uncharacterized protein</fullName>
    </submittedName>
</protein>
<dbReference type="Proteomes" id="UP000190328">
    <property type="component" value="Unassembled WGS sequence"/>
</dbReference>
<dbReference type="RefSeq" id="WP_078807720.1">
    <property type="nucleotide sequence ID" value="NZ_FUXI01000020.1"/>
</dbReference>
<evidence type="ECO:0000313" key="1">
    <source>
        <dbReference type="EMBL" id="SJZ90058.1"/>
    </source>
</evidence>
<dbReference type="AlphaFoldDB" id="A0A1T4PGZ4"/>
<dbReference type="EMBL" id="FUXI01000020">
    <property type="protein sequence ID" value="SJZ90058.1"/>
    <property type="molecule type" value="Genomic_DNA"/>
</dbReference>
<gene>
    <name evidence="1" type="ORF">SAMN02745116_01789</name>
</gene>
<organism evidence="1 2">
    <name type="scientific">Pilibacter termitis</name>
    <dbReference type="NCBI Taxonomy" id="263852"/>
    <lineage>
        <taxon>Bacteria</taxon>
        <taxon>Bacillati</taxon>
        <taxon>Bacillota</taxon>
        <taxon>Bacilli</taxon>
        <taxon>Lactobacillales</taxon>
        <taxon>Enterococcaceae</taxon>
        <taxon>Pilibacter</taxon>
    </lineage>
</organism>
<reference evidence="1 2" key="1">
    <citation type="submission" date="2017-02" db="EMBL/GenBank/DDBJ databases">
        <authorList>
            <person name="Peterson S.W."/>
        </authorList>
    </citation>
    <scope>NUCLEOTIDE SEQUENCE [LARGE SCALE GENOMIC DNA]</scope>
    <source>
        <strain evidence="1 2">ATCC BAA-1030</strain>
    </source>
</reference>
<sequence length="65" mass="7610">MTILDVWANKALDEAVDYDSPVNGIFAECMHRLAIRKEQCSQLFEFTREELEQAVERAMKERGYI</sequence>
<proteinExistence type="predicted"/>
<keyword evidence="2" id="KW-1185">Reference proteome</keyword>
<name>A0A1T4PGZ4_9ENTE</name>
<accession>A0A1T4PGZ4</accession>
<evidence type="ECO:0000313" key="2">
    <source>
        <dbReference type="Proteomes" id="UP000190328"/>
    </source>
</evidence>
<dbReference type="STRING" id="263852.SAMN02745116_01789"/>